<dbReference type="Gene3D" id="3.40.50.2300">
    <property type="match status" value="1"/>
</dbReference>
<keyword evidence="2" id="KW-1185">Reference proteome</keyword>
<sequence length="210" mass="23688">MIPTKNKLFSTIENEILSFDPENITQDRKSILQPLIEFLQIKTHNQEEIRLNFICTHNSRRSHLAQVWAQTAASYFNIQKVFCYSGGTQATAVFPEIIQTLSTSGFKIMALSEGDNPVYSIKYANNTLPVIGFSKAYDAAFNPESEFGAILTCSDADAGCPFIAGAQKRIPIPFEDPKIFDNSPQQAEKYHQRSMQIATELFYVFSQIKK</sequence>
<gene>
    <name evidence="1" type="ORF">LPBF_12330</name>
</gene>
<dbReference type="PANTHER" id="PTHR43428">
    <property type="entry name" value="ARSENATE REDUCTASE"/>
    <property type="match status" value="1"/>
</dbReference>
<comment type="caution">
    <text evidence="1">The sequence shown here is derived from an EMBL/GenBank/DDBJ whole genome shotgun (WGS) entry which is preliminary data.</text>
</comment>
<dbReference type="OrthoDB" id="9793058at2"/>
<dbReference type="STRING" id="1763534.GCA_001831475_01536"/>
<dbReference type="AlphaFoldDB" id="A0A1B9DKM0"/>
<evidence type="ECO:0000313" key="2">
    <source>
        <dbReference type="Proteomes" id="UP000093510"/>
    </source>
</evidence>
<dbReference type="RefSeq" id="WP_066337103.1">
    <property type="nucleotide sequence ID" value="NZ_CP017688.1"/>
</dbReference>
<name>A0A1B9DKM0_9FLAO</name>
<proteinExistence type="predicted"/>
<dbReference type="InterPro" id="IPR036196">
    <property type="entry name" value="Ptyr_pPase_sf"/>
</dbReference>
<dbReference type="EMBL" id="LVEP01000064">
    <property type="protein sequence ID" value="OCB70250.1"/>
    <property type="molecule type" value="Genomic_DNA"/>
</dbReference>
<accession>A0A1B9DKM0</accession>
<dbReference type="SUPFAM" id="SSF52788">
    <property type="entry name" value="Phosphotyrosine protein phosphatases I"/>
    <property type="match status" value="1"/>
</dbReference>
<protein>
    <submittedName>
        <fullName evidence="1">Protein-tyrosine-phosphatase</fullName>
    </submittedName>
</protein>
<evidence type="ECO:0000313" key="1">
    <source>
        <dbReference type="EMBL" id="OCB70250.1"/>
    </source>
</evidence>
<reference evidence="1 2" key="1">
    <citation type="submission" date="2016-03" db="EMBL/GenBank/DDBJ databases">
        <authorList>
            <person name="Ploux O."/>
        </authorList>
    </citation>
    <scope>NUCLEOTIDE SEQUENCE [LARGE SCALE GENOMIC DNA]</scope>
    <source>
        <strain evidence="1 2">LPB0076</strain>
    </source>
</reference>
<dbReference type="PANTHER" id="PTHR43428:SF1">
    <property type="entry name" value="ARSENATE REDUCTASE"/>
    <property type="match status" value="1"/>
</dbReference>
<organism evidence="1 2">
    <name type="scientific">Flavobacterium crassostreae</name>
    <dbReference type="NCBI Taxonomy" id="1763534"/>
    <lineage>
        <taxon>Bacteria</taxon>
        <taxon>Pseudomonadati</taxon>
        <taxon>Bacteroidota</taxon>
        <taxon>Flavobacteriia</taxon>
        <taxon>Flavobacteriales</taxon>
        <taxon>Flavobacteriaceae</taxon>
        <taxon>Flavobacterium</taxon>
    </lineage>
</organism>
<dbReference type="Proteomes" id="UP000093510">
    <property type="component" value="Unassembled WGS sequence"/>
</dbReference>